<evidence type="ECO:0000256" key="1">
    <source>
        <dbReference type="ARBA" id="ARBA00009500"/>
    </source>
</evidence>
<dbReference type="EMBL" id="OU015567">
    <property type="protein sequence ID" value="CAG5113943.1"/>
    <property type="molecule type" value="Genomic_DNA"/>
</dbReference>
<proteinExistence type="inferred from homology"/>
<name>A0ABN7T8I1_OIKDI</name>
<comment type="similarity">
    <text evidence="1">Belongs to the serpin family.</text>
</comment>
<dbReference type="PANTHER" id="PTHR11461:SF211">
    <property type="entry name" value="GH10112P-RELATED"/>
    <property type="match status" value="1"/>
</dbReference>
<dbReference type="Proteomes" id="UP001158576">
    <property type="component" value="Chromosome 2"/>
</dbReference>
<dbReference type="Gene3D" id="3.30.497.10">
    <property type="entry name" value="Antithrombin, subunit I, domain 2"/>
    <property type="match status" value="1"/>
</dbReference>
<evidence type="ECO:0000313" key="4">
    <source>
        <dbReference type="EMBL" id="CAG5113943.1"/>
    </source>
</evidence>
<keyword evidence="2" id="KW-1133">Transmembrane helix</keyword>
<organism evidence="4 5">
    <name type="scientific">Oikopleura dioica</name>
    <name type="common">Tunicate</name>
    <dbReference type="NCBI Taxonomy" id="34765"/>
    <lineage>
        <taxon>Eukaryota</taxon>
        <taxon>Metazoa</taxon>
        <taxon>Chordata</taxon>
        <taxon>Tunicata</taxon>
        <taxon>Appendicularia</taxon>
        <taxon>Copelata</taxon>
        <taxon>Oikopleuridae</taxon>
        <taxon>Oikopleura</taxon>
    </lineage>
</organism>
<feature type="transmembrane region" description="Helical" evidence="2">
    <location>
        <begin position="7"/>
        <end position="28"/>
    </location>
</feature>
<evidence type="ECO:0000313" key="5">
    <source>
        <dbReference type="Proteomes" id="UP001158576"/>
    </source>
</evidence>
<evidence type="ECO:0000256" key="2">
    <source>
        <dbReference type="SAM" id="Phobius"/>
    </source>
</evidence>
<dbReference type="PANTHER" id="PTHR11461">
    <property type="entry name" value="SERINE PROTEASE INHIBITOR, SERPIN"/>
    <property type="match status" value="1"/>
</dbReference>
<protein>
    <submittedName>
        <fullName evidence="4">Oidioi.mRNA.OKI2018_I69.chr2.g8032.t1.cds</fullName>
    </submittedName>
</protein>
<dbReference type="InterPro" id="IPR023796">
    <property type="entry name" value="Serpin_dom"/>
</dbReference>
<dbReference type="InterPro" id="IPR042178">
    <property type="entry name" value="Serpin_sf_1"/>
</dbReference>
<accession>A0ABN7T8I1</accession>
<gene>
    <name evidence="4" type="ORF">OKIOD_LOCUS16797</name>
</gene>
<dbReference type="Pfam" id="PF00079">
    <property type="entry name" value="Serpin"/>
    <property type="match status" value="1"/>
</dbReference>
<keyword evidence="2" id="KW-0472">Membrane</keyword>
<dbReference type="SUPFAM" id="SSF56574">
    <property type="entry name" value="Serpins"/>
    <property type="match status" value="1"/>
</dbReference>
<dbReference type="InterPro" id="IPR036186">
    <property type="entry name" value="Serpin_sf"/>
</dbReference>
<sequence length="192" mass="22217">MVMVKTQYYVGSVILPLIISVILTRVNLYPEEPKELDLRLNLLRSKPSENLVFWPINVEHAFAILASAAAGETRREILKMTSQDEIAKTAQRVNSLKFLSTLQMDSKIFIFFKPKTDFWKPNFTHFQGYVDFTDPKTADEINSWIAKSTKNMIDKMVDATDLDAYTRMILVSAIFFKGSWQTPFRRTFEGKF</sequence>
<keyword evidence="5" id="KW-1185">Reference proteome</keyword>
<evidence type="ECO:0000259" key="3">
    <source>
        <dbReference type="Pfam" id="PF00079"/>
    </source>
</evidence>
<dbReference type="InterPro" id="IPR000215">
    <property type="entry name" value="Serpin_fam"/>
</dbReference>
<feature type="domain" description="Serpin" evidence="3">
    <location>
        <begin position="41"/>
        <end position="187"/>
    </location>
</feature>
<reference evidence="4 5" key="1">
    <citation type="submission" date="2021-04" db="EMBL/GenBank/DDBJ databases">
        <authorList>
            <person name="Bliznina A."/>
        </authorList>
    </citation>
    <scope>NUCLEOTIDE SEQUENCE [LARGE SCALE GENOMIC DNA]</scope>
</reference>
<keyword evidence="2" id="KW-0812">Transmembrane</keyword>